<sequence>MLKGVIKTVKWSFNLSWLVRGLHVVGRESVEKSVRGRARESADGVGLQVGSNLL</sequence>
<dbReference type="AlphaFoldDB" id="A0A2P5EAI7"/>
<dbReference type="EMBL" id="JXTC01000192">
    <property type="protein sequence ID" value="PON82553.1"/>
    <property type="molecule type" value="Genomic_DNA"/>
</dbReference>
<comment type="caution">
    <text evidence="1">The sequence shown here is derived from an EMBL/GenBank/DDBJ whole genome shotgun (WGS) entry which is preliminary data.</text>
</comment>
<gene>
    <name evidence="1" type="ORF">TorRG33x02_216380</name>
</gene>
<organism evidence="1 2">
    <name type="scientific">Trema orientale</name>
    <name type="common">Charcoal tree</name>
    <name type="synonym">Celtis orientalis</name>
    <dbReference type="NCBI Taxonomy" id="63057"/>
    <lineage>
        <taxon>Eukaryota</taxon>
        <taxon>Viridiplantae</taxon>
        <taxon>Streptophyta</taxon>
        <taxon>Embryophyta</taxon>
        <taxon>Tracheophyta</taxon>
        <taxon>Spermatophyta</taxon>
        <taxon>Magnoliopsida</taxon>
        <taxon>eudicotyledons</taxon>
        <taxon>Gunneridae</taxon>
        <taxon>Pentapetalae</taxon>
        <taxon>rosids</taxon>
        <taxon>fabids</taxon>
        <taxon>Rosales</taxon>
        <taxon>Cannabaceae</taxon>
        <taxon>Trema</taxon>
    </lineage>
</organism>
<feature type="non-terminal residue" evidence="1">
    <location>
        <position position="54"/>
    </location>
</feature>
<dbReference type="InParanoid" id="A0A2P5EAI7"/>
<reference evidence="2" key="1">
    <citation type="submission" date="2016-06" db="EMBL/GenBank/DDBJ databases">
        <title>Parallel loss of symbiosis genes in relatives of nitrogen-fixing non-legume Parasponia.</title>
        <authorList>
            <person name="Van Velzen R."/>
            <person name="Holmer R."/>
            <person name="Bu F."/>
            <person name="Rutten L."/>
            <person name="Van Zeijl A."/>
            <person name="Liu W."/>
            <person name="Santuari L."/>
            <person name="Cao Q."/>
            <person name="Sharma T."/>
            <person name="Shen D."/>
            <person name="Roswanjaya Y."/>
            <person name="Wardhani T."/>
            <person name="Kalhor M.S."/>
            <person name="Jansen J."/>
            <person name="Van den Hoogen J."/>
            <person name="Gungor B."/>
            <person name="Hartog M."/>
            <person name="Hontelez J."/>
            <person name="Verver J."/>
            <person name="Yang W.-C."/>
            <person name="Schijlen E."/>
            <person name="Repin R."/>
            <person name="Schilthuizen M."/>
            <person name="Schranz E."/>
            <person name="Heidstra R."/>
            <person name="Miyata K."/>
            <person name="Fedorova E."/>
            <person name="Kohlen W."/>
            <person name="Bisseling T."/>
            <person name="Smit S."/>
            <person name="Geurts R."/>
        </authorList>
    </citation>
    <scope>NUCLEOTIDE SEQUENCE [LARGE SCALE GENOMIC DNA]</scope>
    <source>
        <strain evidence="2">cv. RG33-2</strain>
    </source>
</reference>
<protein>
    <submittedName>
        <fullName evidence="1">Uncharacterized protein</fullName>
    </submittedName>
</protein>
<dbReference type="Proteomes" id="UP000237000">
    <property type="component" value="Unassembled WGS sequence"/>
</dbReference>
<evidence type="ECO:0000313" key="2">
    <source>
        <dbReference type="Proteomes" id="UP000237000"/>
    </source>
</evidence>
<accession>A0A2P5EAI7</accession>
<proteinExistence type="predicted"/>
<evidence type="ECO:0000313" key="1">
    <source>
        <dbReference type="EMBL" id="PON82553.1"/>
    </source>
</evidence>
<keyword evidence="2" id="KW-1185">Reference proteome</keyword>
<name>A0A2P5EAI7_TREOI</name>